<dbReference type="CDD" id="cd01949">
    <property type="entry name" value="GGDEF"/>
    <property type="match status" value="1"/>
</dbReference>
<dbReference type="InterPro" id="IPR000160">
    <property type="entry name" value="GGDEF_dom"/>
</dbReference>
<dbReference type="SUPFAM" id="SSF55073">
    <property type="entry name" value="Nucleotide cyclase"/>
    <property type="match status" value="1"/>
</dbReference>
<dbReference type="FunFam" id="3.30.70.270:FF:000001">
    <property type="entry name" value="Diguanylate cyclase domain protein"/>
    <property type="match status" value="1"/>
</dbReference>
<dbReference type="SMART" id="SM00448">
    <property type="entry name" value="REC"/>
    <property type="match status" value="3"/>
</dbReference>
<dbReference type="CDD" id="cd00156">
    <property type="entry name" value="REC"/>
    <property type="match status" value="2"/>
</dbReference>
<proteinExistence type="predicted"/>
<dbReference type="GO" id="GO:0052621">
    <property type="term" value="F:diguanylate cyclase activity"/>
    <property type="evidence" value="ECO:0007669"/>
    <property type="project" value="UniProtKB-EC"/>
</dbReference>
<dbReference type="Proteomes" id="UP000217289">
    <property type="component" value="Chromosome"/>
</dbReference>
<dbReference type="Gene3D" id="3.40.50.2300">
    <property type="match status" value="3"/>
</dbReference>
<dbReference type="Gene3D" id="1.20.120.160">
    <property type="entry name" value="HPT domain"/>
    <property type="match status" value="1"/>
</dbReference>
<dbReference type="SMART" id="SM00267">
    <property type="entry name" value="GGDEF"/>
    <property type="match status" value="1"/>
</dbReference>
<dbReference type="AlphaFoldDB" id="A0A250I6J1"/>
<dbReference type="GO" id="GO:0004672">
    <property type="term" value="F:protein kinase activity"/>
    <property type="evidence" value="ECO:0007669"/>
    <property type="project" value="UniProtKB-ARBA"/>
</dbReference>
<dbReference type="SUPFAM" id="SSF52172">
    <property type="entry name" value="CheY-like"/>
    <property type="match status" value="3"/>
</dbReference>
<comment type="caution">
    <text evidence="4">Lacks conserved residue(s) required for the propagation of feature annotation.</text>
</comment>
<feature type="domain" description="Response regulatory" evidence="5">
    <location>
        <begin position="265"/>
        <end position="382"/>
    </location>
</feature>
<evidence type="ECO:0000259" key="7">
    <source>
        <dbReference type="PROSITE" id="PS50894"/>
    </source>
</evidence>
<dbReference type="InterPro" id="IPR008207">
    <property type="entry name" value="Sig_transdc_His_kin_Hpt_dom"/>
</dbReference>
<feature type="modified residue" description="Phosphohistidine" evidence="3">
    <location>
        <position position="189"/>
    </location>
</feature>
<dbReference type="GO" id="GO:0043709">
    <property type="term" value="P:cell adhesion involved in single-species biofilm formation"/>
    <property type="evidence" value="ECO:0007669"/>
    <property type="project" value="TreeGrafter"/>
</dbReference>
<dbReference type="EC" id="2.7.7.65" evidence="1"/>
<dbReference type="InterPro" id="IPR029787">
    <property type="entry name" value="Nucleotide_cyclase"/>
</dbReference>
<dbReference type="NCBIfam" id="TIGR00254">
    <property type="entry name" value="GGDEF"/>
    <property type="match status" value="1"/>
</dbReference>
<dbReference type="CDD" id="cd00088">
    <property type="entry name" value="HPT"/>
    <property type="match status" value="1"/>
</dbReference>
<name>A0A250I6J1_9BACT</name>
<dbReference type="InterPro" id="IPR043128">
    <property type="entry name" value="Rev_trsase/Diguanyl_cyclase"/>
</dbReference>
<dbReference type="Gene3D" id="3.30.70.270">
    <property type="match status" value="1"/>
</dbReference>
<evidence type="ECO:0000256" key="2">
    <source>
        <dbReference type="ARBA" id="ARBA00034247"/>
    </source>
</evidence>
<comment type="catalytic activity">
    <reaction evidence="2">
        <text>2 GTP = 3',3'-c-di-GMP + 2 diphosphate</text>
        <dbReference type="Rhea" id="RHEA:24898"/>
        <dbReference type="ChEBI" id="CHEBI:33019"/>
        <dbReference type="ChEBI" id="CHEBI:37565"/>
        <dbReference type="ChEBI" id="CHEBI:58805"/>
        <dbReference type="EC" id="2.7.7.65"/>
    </reaction>
</comment>
<dbReference type="Pfam" id="PF01627">
    <property type="entry name" value="Hpt"/>
    <property type="match status" value="1"/>
</dbReference>
<sequence>MTRGTLLFLEDDRDLQSLVSTYLRERGYQVESARSVKEARDVLSRSRVDAAIVDGLLPGMSGTDFIQELRRDEPSLPILFASAFWRDLKSHELLTRQLKVARVLHKPYKPQELLVWVEQVVAPRPPPPPPPESLQPEVERDEDLTAMLAQLNGEYGARLGDKVREFSGLLERAHAGAAGALEDAFMLAHKLHGTAGSYGFVHVSAAAGRLENLLRPVRDGEKAADWNALRTAARELGQLAQRALSPHPPPLPKPSDGTSASLLGTVLVADEDPQWLAEVEHMGRERMVRVVTARTEDEAVDAARQQGLDGALLHVDLGQKEGGFQAAARLRGEDGLQSLPLAFFGAQGDVPYRVAAAHAGASLYLPRPFSAQDLMEAVERMASTRRPERSRVLVLDDDPDAVRTLSVALTSPRVEVVGLGDPFRLVESLAEHRPDLLLLDVEMPGPSGFDLCRIVRSMPEWRELPILFITAHTGVEFRVAAFQAGADDYLSKPVLREELRARVHSRLERARLARDRAERDSLTGLLLRRPFLESLRGRLAEALRQDKPLALLLLDLDRFKQVNDTHGHLAGDRVLVRLGRMLAARFRKEDLRCRWGGEEFAVTLLGETAQSARDILSRTARELGRIAFEGEKGETFHVTLSAGIAVASQDGTQVETLLQRADERLYRAKRNGRDRIEI</sequence>
<protein>
    <recommendedName>
        <fullName evidence="1">diguanylate cyclase</fullName>
        <ecNumber evidence="1">2.7.7.65</ecNumber>
    </recommendedName>
</protein>
<feature type="modified residue" description="4-aspartylphosphate" evidence="4">
    <location>
        <position position="54"/>
    </location>
</feature>
<dbReference type="PROSITE" id="PS50110">
    <property type="entry name" value="RESPONSE_REGULATORY"/>
    <property type="match status" value="3"/>
</dbReference>
<dbReference type="InterPro" id="IPR036641">
    <property type="entry name" value="HPT_dom_sf"/>
</dbReference>
<dbReference type="PROSITE" id="PS50887">
    <property type="entry name" value="GGDEF"/>
    <property type="match status" value="1"/>
</dbReference>
<dbReference type="RefSeq" id="WP_095976275.1">
    <property type="nucleotide sequence ID" value="NZ_CP022163.1"/>
</dbReference>
<dbReference type="GO" id="GO:0000160">
    <property type="term" value="P:phosphorelay signal transduction system"/>
    <property type="evidence" value="ECO:0007669"/>
    <property type="project" value="InterPro"/>
</dbReference>
<dbReference type="GO" id="GO:0005886">
    <property type="term" value="C:plasma membrane"/>
    <property type="evidence" value="ECO:0007669"/>
    <property type="project" value="TreeGrafter"/>
</dbReference>
<evidence type="ECO:0000259" key="5">
    <source>
        <dbReference type="PROSITE" id="PS50110"/>
    </source>
</evidence>
<evidence type="ECO:0000256" key="4">
    <source>
        <dbReference type="PROSITE-ProRule" id="PRU00169"/>
    </source>
</evidence>
<dbReference type="Pfam" id="PF00072">
    <property type="entry name" value="Response_reg"/>
    <property type="match status" value="3"/>
</dbReference>
<dbReference type="InterPro" id="IPR001789">
    <property type="entry name" value="Sig_transdc_resp-reg_receiver"/>
</dbReference>
<dbReference type="PROSITE" id="PS50894">
    <property type="entry name" value="HPT"/>
    <property type="match status" value="1"/>
</dbReference>
<feature type="domain" description="Response regulatory" evidence="5">
    <location>
        <begin position="391"/>
        <end position="507"/>
    </location>
</feature>
<dbReference type="InterPro" id="IPR011006">
    <property type="entry name" value="CheY-like_superfamily"/>
</dbReference>
<dbReference type="PANTHER" id="PTHR45138:SF9">
    <property type="entry name" value="DIGUANYLATE CYCLASE DGCM-RELATED"/>
    <property type="match status" value="1"/>
</dbReference>
<evidence type="ECO:0000313" key="9">
    <source>
        <dbReference type="Proteomes" id="UP000217289"/>
    </source>
</evidence>
<feature type="modified residue" description="4-aspartylphosphate" evidence="4">
    <location>
        <position position="440"/>
    </location>
</feature>
<dbReference type="OrthoDB" id="9778432at2"/>
<dbReference type="Pfam" id="PF00990">
    <property type="entry name" value="GGDEF"/>
    <property type="match status" value="1"/>
</dbReference>
<dbReference type="KEGG" id="mbd:MEBOL_000921"/>
<evidence type="ECO:0000256" key="1">
    <source>
        <dbReference type="ARBA" id="ARBA00012528"/>
    </source>
</evidence>
<feature type="domain" description="HPt" evidence="7">
    <location>
        <begin position="148"/>
        <end position="243"/>
    </location>
</feature>
<keyword evidence="9" id="KW-1185">Reference proteome</keyword>
<evidence type="ECO:0000313" key="8">
    <source>
        <dbReference type="EMBL" id="ATB27479.1"/>
    </source>
</evidence>
<dbReference type="PANTHER" id="PTHR45138">
    <property type="entry name" value="REGULATORY COMPONENTS OF SENSORY TRANSDUCTION SYSTEM"/>
    <property type="match status" value="1"/>
</dbReference>
<evidence type="ECO:0000259" key="6">
    <source>
        <dbReference type="PROSITE" id="PS50887"/>
    </source>
</evidence>
<reference evidence="8 9" key="1">
    <citation type="submission" date="2017-06" db="EMBL/GenBank/DDBJ databases">
        <authorList>
            <person name="Kim H.J."/>
            <person name="Triplett B.A."/>
        </authorList>
    </citation>
    <scope>NUCLEOTIDE SEQUENCE [LARGE SCALE GENOMIC DNA]</scope>
    <source>
        <strain evidence="8 9">DSM 14713</strain>
    </source>
</reference>
<feature type="domain" description="Response regulatory" evidence="5">
    <location>
        <begin position="5"/>
        <end position="121"/>
    </location>
</feature>
<dbReference type="SUPFAM" id="SSF47226">
    <property type="entry name" value="Histidine-containing phosphotransfer domain, HPT domain"/>
    <property type="match status" value="1"/>
</dbReference>
<dbReference type="InterPro" id="IPR050469">
    <property type="entry name" value="Diguanylate_Cyclase"/>
</dbReference>
<evidence type="ECO:0000256" key="3">
    <source>
        <dbReference type="PROSITE-ProRule" id="PRU00110"/>
    </source>
</evidence>
<accession>A0A250I6J1</accession>
<organism evidence="8 9">
    <name type="scientific">Melittangium boletus DSM 14713</name>
    <dbReference type="NCBI Taxonomy" id="1294270"/>
    <lineage>
        <taxon>Bacteria</taxon>
        <taxon>Pseudomonadati</taxon>
        <taxon>Myxococcota</taxon>
        <taxon>Myxococcia</taxon>
        <taxon>Myxococcales</taxon>
        <taxon>Cystobacterineae</taxon>
        <taxon>Archangiaceae</taxon>
        <taxon>Melittangium</taxon>
    </lineage>
</organism>
<keyword evidence="4" id="KW-0597">Phosphoprotein</keyword>
<feature type="domain" description="GGDEF" evidence="6">
    <location>
        <begin position="547"/>
        <end position="678"/>
    </location>
</feature>
<dbReference type="SMART" id="SM00073">
    <property type="entry name" value="HPT"/>
    <property type="match status" value="1"/>
</dbReference>
<gene>
    <name evidence="8" type="ORF">MEBOL_000921</name>
</gene>
<dbReference type="GO" id="GO:1902201">
    <property type="term" value="P:negative regulation of bacterial-type flagellum-dependent cell motility"/>
    <property type="evidence" value="ECO:0007669"/>
    <property type="project" value="TreeGrafter"/>
</dbReference>
<dbReference type="EMBL" id="CP022163">
    <property type="protein sequence ID" value="ATB27479.1"/>
    <property type="molecule type" value="Genomic_DNA"/>
</dbReference>